<keyword evidence="3" id="KW-1185">Reference proteome</keyword>
<dbReference type="RefSeq" id="WP_162840775.1">
    <property type="nucleotide sequence ID" value="NZ_FOCG01000001.1"/>
</dbReference>
<protein>
    <submittedName>
        <fullName evidence="2">DHHW protein</fullName>
    </submittedName>
</protein>
<dbReference type="EMBL" id="FOCG01000001">
    <property type="protein sequence ID" value="SEM56299.1"/>
    <property type="molecule type" value="Genomic_DNA"/>
</dbReference>
<dbReference type="Pfam" id="PF14286">
    <property type="entry name" value="DHHW"/>
    <property type="match status" value="1"/>
</dbReference>
<dbReference type="Proteomes" id="UP000199158">
    <property type="component" value="Unassembled WGS sequence"/>
</dbReference>
<dbReference type="STRING" id="474960.SAMN05216180_0593"/>
<evidence type="ECO:0000256" key="1">
    <source>
        <dbReference type="SAM" id="Phobius"/>
    </source>
</evidence>
<keyword evidence="1" id="KW-0472">Membrane</keyword>
<dbReference type="InterPro" id="IPR025945">
    <property type="entry name" value="DHHW"/>
</dbReference>
<feature type="transmembrane region" description="Helical" evidence="1">
    <location>
        <begin position="7"/>
        <end position="27"/>
    </location>
</feature>
<dbReference type="AlphaFoldDB" id="A0A1H7ZFK9"/>
<sequence length="388" mass="45335">MKKILQYPLVLLFTLFILVFFIMDMFISRREFSETENRYLQLRPDFSVKTLMNGKYTTTYETYINDQFVLRDHWINLKSKAEYFIGKQENNSIVYGKNHYMFEKFDQVDQQRIDKNVASINEFFSLYSGTPVTFAIIPNSYMILEDKLPYGLNLINQFEQIDSIYNQIQAPNVSTLSFKESLFAHKNNYIYYMTDHHWTTYGAYLSYSDFVKSKGLSPIDYNSLKAIEVPGFYGTYYSKTKLFNALSDTITYFDIPIDSITIDGKNTVLDADKKEVPINGLYNTAQFAKRDKYAAFLYGNNGVTVVKSKSNLNHVDGKTSRILVIKDSYGNSFVPFLTYNYDEVVVVDLRAIPFKMSEFMQTNTFDDILLIYNFMNFTSDTNFARLKY</sequence>
<keyword evidence="1" id="KW-1133">Transmembrane helix</keyword>
<gene>
    <name evidence="2" type="ORF">SAMN05216180_0593</name>
</gene>
<evidence type="ECO:0000313" key="3">
    <source>
        <dbReference type="Proteomes" id="UP000199158"/>
    </source>
</evidence>
<keyword evidence="1" id="KW-0812">Transmembrane</keyword>
<organism evidence="2 3">
    <name type="scientific">Hydrogenoanaerobacterium saccharovorans</name>
    <dbReference type="NCBI Taxonomy" id="474960"/>
    <lineage>
        <taxon>Bacteria</taxon>
        <taxon>Bacillati</taxon>
        <taxon>Bacillota</taxon>
        <taxon>Clostridia</taxon>
        <taxon>Eubacteriales</taxon>
        <taxon>Oscillospiraceae</taxon>
        <taxon>Hydrogenoanaerobacterium</taxon>
    </lineage>
</organism>
<accession>A0A1H7ZFK9</accession>
<name>A0A1H7ZFK9_9FIRM</name>
<proteinExistence type="predicted"/>
<evidence type="ECO:0000313" key="2">
    <source>
        <dbReference type="EMBL" id="SEM56299.1"/>
    </source>
</evidence>
<reference evidence="2 3" key="1">
    <citation type="submission" date="2016-10" db="EMBL/GenBank/DDBJ databases">
        <authorList>
            <person name="de Groot N.N."/>
        </authorList>
    </citation>
    <scope>NUCLEOTIDE SEQUENCE [LARGE SCALE GENOMIC DNA]</scope>
    <source>
        <strain evidence="2 3">CGMCC 1.5070</strain>
    </source>
</reference>